<dbReference type="PANTHER" id="PTHR24292:SF54">
    <property type="entry name" value="CYP9F3-RELATED"/>
    <property type="match status" value="1"/>
</dbReference>
<keyword evidence="7" id="KW-0256">Endoplasmic reticulum</keyword>
<keyword evidence="9" id="KW-0560">Oxidoreductase</keyword>
<dbReference type="PANTHER" id="PTHR24292">
    <property type="entry name" value="CYTOCHROME P450"/>
    <property type="match status" value="1"/>
</dbReference>
<feature type="region of interest" description="Disordered" evidence="14">
    <location>
        <begin position="433"/>
        <end position="455"/>
    </location>
</feature>
<reference evidence="15" key="1">
    <citation type="submission" date="2020-11" db="EMBL/GenBank/DDBJ databases">
        <authorList>
            <person name="Tran Van P."/>
        </authorList>
    </citation>
    <scope>NUCLEOTIDE SEQUENCE</scope>
</reference>
<dbReference type="FunFam" id="1.10.630.10:FF:000042">
    <property type="entry name" value="Cytochrome P450"/>
    <property type="match status" value="2"/>
</dbReference>
<keyword evidence="11" id="KW-0503">Monooxygenase</keyword>
<evidence type="ECO:0000256" key="10">
    <source>
        <dbReference type="ARBA" id="ARBA00023004"/>
    </source>
</evidence>
<evidence type="ECO:0000256" key="9">
    <source>
        <dbReference type="ARBA" id="ARBA00023002"/>
    </source>
</evidence>
<accession>A0A7R9KJL6</accession>
<dbReference type="Gene3D" id="1.10.630.10">
    <property type="entry name" value="Cytochrome P450"/>
    <property type="match status" value="3"/>
</dbReference>
<evidence type="ECO:0000256" key="12">
    <source>
        <dbReference type="ARBA" id="ARBA00023136"/>
    </source>
</evidence>
<evidence type="ECO:0000313" key="16">
    <source>
        <dbReference type="Proteomes" id="UP000759131"/>
    </source>
</evidence>
<sequence length="1114" mass="128138">NPHIQDILCKEVNSVMDSNGEIIYEELAKLPYLDSVISETLRLHSPAQRISRLATTDYPLGETGITLKAGQQIDFPIYAIHTSEEYYPKPFQFNPDRFMPENRHNIIPYTYLPFGAGPRNCIGMRFALLEAKLALAHIVTKYKFLQTPNTDVPIKYKRSLGLTAPQRLIVGIEKRLYLTRDYNYWSKRGINGPKPLPIFGSLLDFFIIPQPLQEINWFKKYGKIYGYYFLKNPVLTIADPELIKTILVKDFHVFTDRRFQQLKSRHPVMSKNMVDATGDDWKRIRSIASPTFTSGKMKSMYPRIRECLSDFMNHLETFADNKTELNAKDMYGNYTMDVIATCAFATKTDVHKNLDSLFVLNARRVFNFNLFKLLSMIILPAFVVKKLNLSGAGTNTGTEFFLNSTKQIISTRKQTKKKYNDFIQLLMDVEKGSDDERRDETDVHESHHVNEGKDELESEKKAFNIQLTDKHLTENEILAQALIFFLAGYETTATTLTFCTYELALNPHIQQRLYKEIVASVDSDGEISYEELAKLPFLDSVLSETLRLHSPAQRLARLASTDYKLGDTGITLYKGQMIEIPIYGIHHSEEYYPNPFQFNPDRFMPENRHNIIPYTYLPFGAGPRNCIGMRFALLEAKLALVHIIKKFRERSYIELDWIRKYGKIYGVFEGNTPILSVADPELIRKILVKDFHVFNSKKTNTLLESRAHPILVNNLIATNGDQWKRLRSVMTPAFSSAKMRKMYSMIKTCLNELLDSLDVYAIDNNEVDMKTMYGNLTMDVISSCAFGTQTNSHTDPNSVFVTNANKSLNPKPYRLLLSIMLPKVVMKLFNMKHAIEESANEFFFTIVRQIMNGRKNSKNKFNDFLDLLINLEKNDNNEDHNESHMNAGEEEKTIPKKTLSDVNHYITEDEILANAWIFFQAGYETTATTLTFATYELALNQHIQQKLYEEIQTSVDSKGDIDYDLLTKLPYLDAVISETLRLHAPSVRVARTASEDYRLGDTGIIIKKGQSVEVPIYAMAHLDEFFPNPESFIPDRFLPENKHNIVPYTYLPFGGGPRNCVGMRFGLMEAKLALAHVVLRYRFIESIRTDRPIQLLRNLFLHTPKRVVVGIQKR</sequence>
<comment type="cofactor">
    <cofactor evidence="1 13">
        <name>heme</name>
        <dbReference type="ChEBI" id="CHEBI:30413"/>
    </cofactor>
</comment>
<dbReference type="GO" id="GO:0020037">
    <property type="term" value="F:heme binding"/>
    <property type="evidence" value="ECO:0007669"/>
    <property type="project" value="InterPro"/>
</dbReference>
<protein>
    <recommendedName>
        <fullName evidence="17">Cytochrome P450</fullName>
    </recommendedName>
</protein>
<evidence type="ECO:0000313" key="15">
    <source>
        <dbReference type="EMBL" id="CAD7624461.1"/>
    </source>
</evidence>
<evidence type="ECO:0008006" key="17">
    <source>
        <dbReference type="Google" id="ProtNLM"/>
    </source>
</evidence>
<name>A0A7R9KJL6_9ACAR</name>
<keyword evidence="8" id="KW-0492">Microsome</keyword>
<keyword evidence="12" id="KW-0472">Membrane</keyword>
<evidence type="ECO:0000256" key="8">
    <source>
        <dbReference type="ARBA" id="ARBA00022848"/>
    </source>
</evidence>
<dbReference type="InterPro" id="IPR017972">
    <property type="entry name" value="Cyt_P450_CS"/>
</dbReference>
<evidence type="ECO:0000256" key="11">
    <source>
        <dbReference type="ARBA" id="ARBA00023033"/>
    </source>
</evidence>
<dbReference type="InterPro" id="IPR050476">
    <property type="entry name" value="Insect_CytP450_Detox"/>
</dbReference>
<proteinExistence type="inferred from homology"/>
<dbReference type="GO" id="GO:0005789">
    <property type="term" value="C:endoplasmic reticulum membrane"/>
    <property type="evidence" value="ECO:0007669"/>
    <property type="project" value="UniProtKB-SubCell"/>
</dbReference>
<dbReference type="OrthoDB" id="6428965at2759"/>
<comment type="similarity">
    <text evidence="4">Belongs to the cytochrome P450 family.</text>
</comment>
<feature type="binding site" description="axial binding residue" evidence="13">
    <location>
        <position position="1060"/>
    </location>
    <ligand>
        <name>heme</name>
        <dbReference type="ChEBI" id="CHEBI:30413"/>
    </ligand>
    <ligandPart>
        <name>Fe</name>
        <dbReference type="ChEBI" id="CHEBI:18248"/>
    </ligandPart>
</feature>
<dbReference type="EMBL" id="CAJPIZ010002340">
    <property type="protein sequence ID" value="CAG2104891.1"/>
    <property type="molecule type" value="Genomic_DNA"/>
</dbReference>
<feature type="non-terminal residue" evidence="15">
    <location>
        <position position="1"/>
    </location>
</feature>
<dbReference type="PRINTS" id="PR00385">
    <property type="entry name" value="P450"/>
</dbReference>
<keyword evidence="5 13" id="KW-0349">Heme</keyword>
<comment type="subcellular location">
    <subcellularLocation>
        <location evidence="3">Endoplasmic reticulum membrane</location>
        <topology evidence="3">Peripheral membrane protein</topology>
    </subcellularLocation>
    <subcellularLocation>
        <location evidence="2">Microsome membrane</location>
        <topology evidence="2">Peripheral membrane protein</topology>
    </subcellularLocation>
</comment>
<dbReference type="PRINTS" id="PR00463">
    <property type="entry name" value="EP450I"/>
</dbReference>
<evidence type="ECO:0000256" key="1">
    <source>
        <dbReference type="ARBA" id="ARBA00001971"/>
    </source>
</evidence>
<dbReference type="AlphaFoldDB" id="A0A7R9KJL6"/>
<dbReference type="SUPFAM" id="SSF48264">
    <property type="entry name" value="Cytochrome P450"/>
    <property type="match status" value="3"/>
</dbReference>
<dbReference type="InterPro" id="IPR036396">
    <property type="entry name" value="Cyt_P450_sf"/>
</dbReference>
<dbReference type="EMBL" id="OC856915">
    <property type="protein sequence ID" value="CAD7624461.1"/>
    <property type="molecule type" value="Genomic_DNA"/>
</dbReference>
<dbReference type="InterPro" id="IPR001128">
    <property type="entry name" value="Cyt_P450"/>
</dbReference>
<gene>
    <name evidence="15" type="ORF">OSB1V03_LOCUS4906</name>
</gene>
<organism evidence="15">
    <name type="scientific">Medioppia subpectinata</name>
    <dbReference type="NCBI Taxonomy" id="1979941"/>
    <lineage>
        <taxon>Eukaryota</taxon>
        <taxon>Metazoa</taxon>
        <taxon>Ecdysozoa</taxon>
        <taxon>Arthropoda</taxon>
        <taxon>Chelicerata</taxon>
        <taxon>Arachnida</taxon>
        <taxon>Acari</taxon>
        <taxon>Acariformes</taxon>
        <taxon>Sarcoptiformes</taxon>
        <taxon>Oribatida</taxon>
        <taxon>Brachypylina</taxon>
        <taxon>Oppioidea</taxon>
        <taxon>Oppiidae</taxon>
        <taxon>Medioppia</taxon>
    </lineage>
</organism>
<evidence type="ECO:0000256" key="13">
    <source>
        <dbReference type="PIRSR" id="PIRSR602401-1"/>
    </source>
</evidence>
<dbReference type="GO" id="GO:0005506">
    <property type="term" value="F:iron ion binding"/>
    <property type="evidence" value="ECO:0007669"/>
    <property type="project" value="InterPro"/>
</dbReference>
<dbReference type="GO" id="GO:0004497">
    <property type="term" value="F:monooxygenase activity"/>
    <property type="evidence" value="ECO:0007669"/>
    <property type="project" value="UniProtKB-KW"/>
</dbReference>
<dbReference type="CDD" id="cd11055">
    <property type="entry name" value="CYP3A-like"/>
    <property type="match status" value="2"/>
</dbReference>
<dbReference type="GO" id="GO:0016705">
    <property type="term" value="F:oxidoreductase activity, acting on paired donors, with incorporation or reduction of molecular oxygen"/>
    <property type="evidence" value="ECO:0007669"/>
    <property type="project" value="InterPro"/>
</dbReference>
<evidence type="ECO:0000256" key="7">
    <source>
        <dbReference type="ARBA" id="ARBA00022824"/>
    </source>
</evidence>
<evidence type="ECO:0000256" key="2">
    <source>
        <dbReference type="ARBA" id="ARBA00004174"/>
    </source>
</evidence>
<keyword evidence="10 13" id="KW-0408">Iron</keyword>
<dbReference type="Pfam" id="PF00067">
    <property type="entry name" value="p450"/>
    <property type="match status" value="3"/>
</dbReference>
<evidence type="ECO:0000256" key="3">
    <source>
        <dbReference type="ARBA" id="ARBA00004406"/>
    </source>
</evidence>
<evidence type="ECO:0000256" key="6">
    <source>
        <dbReference type="ARBA" id="ARBA00022723"/>
    </source>
</evidence>
<dbReference type="Proteomes" id="UP000759131">
    <property type="component" value="Unassembled WGS sequence"/>
</dbReference>
<keyword evidence="6 13" id="KW-0479">Metal-binding</keyword>
<keyword evidence="16" id="KW-1185">Reference proteome</keyword>
<evidence type="ECO:0000256" key="4">
    <source>
        <dbReference type="ARBA" id="ARBA00010617"/>
    </source>
</evidence>
<dbReference type="PROSITE" id="PS00086">
    <property type="entry name" value="CYTOCHROME_P450"/>
    <property type="match status" value="3"/>
</dbReference>
<evidence type="ECO:0000256" key="14">
    <source>
        <dbReference type="SAM" id="MobiDB-lite"/>
    </source>
</evidence>
<dbReference type="InterPro" id="IPR002401">
    <property type="entry name" value="Cyt_P450_E_grp-I"/>
</dbReference>
<evidence type="ECO:0000256" key="5">
    <source>
        <dbReference type="ARBA" id="ARBA00022617"/>
    </source>
</evidence>